<protein>
    <submittedName>
        <fullName evidence="10">Homeobox domain-containing protein</fullName>
    </submittedName>
</protein>
<dbReference type="GO" id="GO:0005634">
    <property type="term" value="C:nucleus"/>
    <property type="evidence" value="ECO:0007669"/>
    <property type="project" value="UniProtKB-SubCell"/>
</dbReference>
<dbReference type="AlphaFoldDB" id="A0A915K3M7"/>
<keyword evidence="2 5" id="KW-0238">DNA-binding</keyword>
<evidence type="ECO:0000256" key="1">
    <source>
        <dbReference type="ARBA" id="ARBA00004123"/>
    </source>
</evidence>
<dbReference type="GO" id="GO:0000981">
    <property type="term" value="F:DNA-binding transcription factor activity, RNA polymerase II-specific"/>
    <property type="evidence" value="ECO:0007669"/>
    <property type="project" value="InterPro"/>
</dbReference>
<keyword evidence="3 5" id="KW-0371">Homeobox</keyword>
<evidence type="ECO:0000256" key="2">
    <source>
        <dbReference type="ARBA" id="ARBA00023125"/>
    </source>
</evidence>
<dbReference type="SUPFAM" id="SSF46689">
    <property type="entry name" value="Homeodomain-like"/>
    <property type="match status" value="1"/>
</dbReference>
<evidence type="ECO:0000313" key="10">
    <source>
        <dbReference type="WBParaSite" id="nRc.2.0.1.t32433-RA"/>
    </source>
</evidence>
<evidence type="ECO:0000256" key="3">
    <source>
        <dbReference type="ARBA" id="ARBA00023155"/>
    </source>
</evidence>
<keyword evidence="9" id="KW-1185">Reference proteome</keyword>
<dbReference type="GO" id="GO:0045944">
    <property type="term" value="P:positive regulation of transcription by RNA polymerase II"/>
    <property type="evidence" value="ECO:0007669"/>
    <property type="project" value="UniProtKB-ARBA"/>
</dbReference>
<dbReference type="Proteomes" id="UP000887565">
    <property type="component" value="Unplaced"/>
</dbReference>
<dbReference type="GO" id="GO:0000978">
    <property type="term" value="F:RNA polymerase II cis-regulatory region sequence-specific DNA binding"/>
    <property type="evidence" value="ECO:0007669"/>
    <property type="project" value="TreeGrafter"/>
</dbReference>
<dbReference type="Gene3D" id="1.10.10.60">
    <property type="entry name" value="Homeodomain-like"/>
    <property type="match status" value="1"/>
</dbReference>
<dbReference type="Pfam" id="PF00046">
    <property type="entry name" value="Homeodomain"/>
    <property type="match status" value="1"/>
</dbReference>
<feature type="region of interest" description="Disordered" evidence="7">
    <location>
        <begin position="40"/>
        <end position="63"/>
    </location>
</feature>
<evidence type="ECO:0000259" key="8">
    <source>
        <dbReference type="PROSITE" id="PS50071"/>
    </source>
</evidence>
<dbReference type="PANTHER" id="PTHR45664:SF12">
    <property type="entry name" value="PANCREAS_DUODENUM HOMEOBOX PROTEIN 1"/>
    <property type="match status" value="1"/>
</dbReference>
<evidence type="ECO:0000313" key="9">
    <source>
        <dbReference type="Proteomes" id="UP000887565"/>
    </source>
</evidence>
<comment type="subcellular location">
    <subcellularLocation>
        <location evidence="1 5 6">Nucleus</location>
    </subcellularLocation>
</comment>
<proteinExistence type="predicted"/>
<dbReference type="CDD" id="cd00086">
    <property type="entry name" value="homeodomain"/>
    <property type="match status" value="1"/>
</dbReference>
<feature type="compositionally biased region" description="Polar residues" evidence="7">
    <location>
        <begin position="41"/>
        <end position="54"/>
    </location>
</feature>
<evidence type="ECO:0000256" key="5">
    <source>
        <dbReference type="PROSITE-ProRule" id="PRU00108"/>
    </source>
</evidence>
<dbReference type="InterPro" id="IPR009057">
    <property type="entry name" value="Homeodomain-like_sf"/>
</dbReference>
<reference evidence="10" key="1">
    <citation type="submission" date="2022-11" db="UniProtKB">
        <authorList>
            <consortium name="WormBaseParasite"/>
        </authorList>
    </citation>
    <scope>IDENTIFICATION</scope>
</reference>
<feature type="domain" description="Homeobox" evidence="8">
    <location>
        <begin position="59"/>
        <end position="119"/>
    </location>
</feature>
<dbReference type="WBParaSite" id="nRc.2.0.1.t32433-RA">
    <property type="protein sequence ID" value="nRc.2.0.1.t32433-RA"/>
    <property type="gene ID" value="nRc.2.0.1.g32433"/>
</dbReference>
<dbReference type="PRINTS" id="PR00024">
    <property type="entry name" value="HOMEOBOX"/>
</dbReference>
<dbReference type="PANTHER" id="PTHR45664">
    <property type="entry name" value="PROTEIN ZERKNUELLT 1-RELATED"/>
    <property type="match status" value="1"/>
</dbReference>
<organism evidence="9 10">
    <name type="scientific">Romanomermis culicivorax</name>
    <name type="common">Nematode worm</name>
    <dbReference type="NCBI Taxonomy" id="13658"/>
    <lineage>
        <taxon>Eukaryota</taxon>
        <taxon>Metazoa</taxon>
        <taxon>Ecdysozoa</taxon>
        <taxon>Nematoda</taxon>
        <taxon>Enoplea</taxon>
        <taxon>Dorylaimia</taxon>
        <taxon>Mermithida</taxon>
        <taxon>Mermithoidea</taxon>
        <taxon>Mermithidae</taxon>
        <taxon>Romanomermis</taxon>
    </lineage>
</organism>
<accession>A0A915K3M7</accession>
<dbReference type="InterPro" id="IPR001356">
    <property type="entry name" value="HD"/>
</dbReference>
<dbReference type="InterPro" id="IPR017970">
    <property type="entry name" value="Homeobox_CS"/>
</dbReference>
<name>A0A915K3M7_ROMCU</name>
<dbReference type="PROSITE" id="PS00027">
    <property type="entry name" value="HOMEOBOX_1"/>
    <property type="match status" value="1"/>
</dbReference>
<evidence type="ECO:0000256" key="4">
    <source>
        <dbReference type="ARBA" id="ARBA00023242"/>
    </source>
</evidence>
<dbReference type="InterPro" id="IPR020479">
    <property type="entry name" value="HD_metazoa"/>
</dbReference>
<sequence>MGCQCSIVFYADPVPELLISTRRMVNKHIVDQELQLRCQPESASTRQLPYSNQTGSGGDHGKRARTAYTRKQVLELEKEFHSNRYVTRNRRNEISKMLDLTERQVKIWFQNRRMKWKKDNKYNLTNSSSINIVGAGTSMAHMMHMHQSRMMMNPNFFAHYE</sequence>
<feature type="DNA-binding region" description="Homeobox" evidence="5">
    <location>
        <begin position="61"/>
        <end position="120"/>
    </location>
</feature>
<dbReference type="PROSITE" id="PS50071">
    <property type="entry name" value="HOMEOBOX_2"/>
    <property type="match status" value="1"/>
</dbReference>
<dbReference type="SMART" id="SM00389">
    <property type="entry name" value="HOX"/>
    <property type="match status" value="1"/>
</dbReference>
<keyword evidence="4 5" id="KW-0539">Nucleus</keyword>
<evidence type="ECO:0000256" key="6">
    <source>
        <dbReference type="RuleBase" id="RU000682"/>
    </source>
</evidence>
<evidence type="ECO:0000256" key="7">
    <source>
        <dbReference type="SAM" id="MobiDB-lite"/>
    </source>
</evidence>